<dbReference type="Gene3D" id="1.10.238.160">
    <property type="match status" value="1"/>
</dbReference>
<sequence>MGFDMISYLRLPSVEQATGLRRTAVYDHVTKGLLPKPVKIGERQSAWASHEIAAINAARLAGKSDDEIRAIVADLHRQRAVAA</sequence>
<proteinExistence type="predicted"/>
<dbReference type="AlphaFoldDB" id="A0A081RDW1"/>
<dbReference type="Proteomes" id="UP000028411">
    <property type="component" value="Unassembled WGS sequence"/>
</dbReference>
<name>A0A081RDW1_SPHCR</name>
<organism evidence="1 2">
    <name type="scientific">Sphingobium chlorophenolicum</name>
    <dbReference type="NCBI Taxonomy" id="46429"/>
    <lineage>
        <taxon>Bacteria</taxon>
        <taxon>Pseudomonadati</taxon>
        <taxon>Pseudomonadota</taxon>
        <taxon>Alphaproteobacteria</taxon>
        <taxon>Sphingomonadales</taxon>
        <taxon>Sphingomonadaceae</taxon>
        <taxon>Sphingobium</taxon>
    </lineage>
</organism>
<dbReference type="eggNOG" id="COG3311">
    <property type="taxonomic scope" value="Bacteria"/>
</dbReference>
<reference evidence="1 2" key="1">
    <citation type="submission" date="2014-02" db="EMBL/GenBank/DDBJ databases">
        <title>Whole genome sequence of Sphingobium chlorophenolicum NBRC 16172.</title>
        <authorList>
            <person name="Gan H.M."/>
            <person name="Gan H.Y."/>
            <person name="Chew T.H."/>
            <person name="Savka M.A."/>
        </authorList>
    </citation>
    <scope>NUCLEOTIDE SEQUENCE [LARGE SCALE GENOMIC DNA]</scope>
    <source>
        <strain evidence="1 2">NBRC 16172</strain>
    </source>
</reference>
<gene>
    <name evidence="1" type="ORF">BV95_02392</name>
</gene>
<dbReference type="Pfam" id="PF05930">
    <property type="entry name" value="Phage_AlpA"/>
    <property type="match status" value="1"/>
</dbReference>
<dbReference type="EMBL" id="JFHR01000024">
    <property type="protein sequence ID" value="KEQ53384.1"/>
    <property type="molecule type" value="Genomic_DNA"/>
</dbReference>
<evidence type="ECO:0000313" key="1">
    <source>
        <dbReference type="EMBL" id="KEQ53384.1"/>
    </source>
</evidence>
<protein>
    <submittedName>
        <fullName evidence="1">Phage transcriptional regulator AlpA</fullName>
    </submittedName>
</protein>
<dbReference type="InterPro" id="IPR010260">
    <property type="entry name" value="AlpA"/>
</dbReference>
<evidence type="ECO:0000313" key="2">
    <source>
        <dbReference type="Proteomes" id="UP000028411"/>
    </source>
</evidence>
<dbReference type="PATRIC" id="fig|46429.4.peg.2368"/>
<accession>A0A081RDW1</accession>
<comment type="caution">
    <text evidence="1">The sequence shown here is derived from an EMBL/GenBank/DDBJ whole genome shotgun (WGS) entry which is preliminary data.</text>
</comment>